<evidence type="ECO:0000313" key="3">
    <source>
        <dbReference type="Proteomes" id="UP001066276"/>
    </source>
</evidence>
<dbReference type="EMBL" id="JANPWB010000008">
    <property type="protein sequence ID" value="KAJ1165798.1"/>
    <property type="molecule type" value="Genomic_DNA"/>
</dbReference>
<evidence type="ECO:0000256" key="1">
    <source>
        <dbReference type="SAM" id="MobiDB-lite"/>
    </source>
</evidence>
<protein>
    <submittedName>
        <fullName evidence="2">Uncharacterized protein</fullName>
    </submittedName>
</protein>
<name>A0AAV7SP12_PLEWA</name>
<evidence type="ECO:0000313" key="2">
    <source>
        <dbReference type="EMBL" id="KAJ1165798.1"/>
    </source>
</evidence>
<dbReference type="AlphaFoldDB" id="A0AAV7SP12"/>
<feature type="region of interest" description="Disordered" evidence="1">
    <location>
        <begin position="87"/>
        <end position="158"/>
    </location>
</feature>
<proteinExistence type="predicted"/>
<keyword evidence="3" id="KW-1185">Reference proteome</keyword>
<accession>A0AAV7SP12</accession>
<gene>
    <name evidence="2" type="ORF">NDU88_006215</name>
</gene>
<organism evidence="2 3">
    <name type="scientific">Pleurodeles waltl</name>
    <name type="common">Iberian ribbed newt</name>
    <dbReference type="NCBI Taxonomy" id="8319"/>
    <lineage>
        <taxon>Eukaryota</taxon>
        <taxon>Metazoa</taxon>
        <taxon>Chordata</taxon>
        <taxon>Craniata</taxon>
        <taxon>Vertebrata</taxon>
        <taxon>Euteleostomi</taxon>
        <taxon>Amphibia</taxon>
        <taxon>Batrachia</taxon>
        <taxon>Caudata</taxon>
        <taxon>Salamandroidea</taxon>
        <taxon>Salamandridae</taxon>
        <taxon>Pleurodelinae</taxon>
        <taxon>Pleurodeles</taxon>
    </lineage>
</organism>
<reference evidence="2" key="1">
    <citation type="journal article" date="2022" name="bioRxiv">
        <title>Sequencing and chromosome-scale assembly of the giantPleurodeles waltlgenome.</title>
        <authorList>
            <person name="Brown T."/>
            <person name="Elewa A."/>
            <person name="Iarovenko S."/>
            <person name="Subramanian E."/>
            <person name="Araus A.J."/>
            <person name="Petzold A."/>
            <person name="Susuki M."/>
            <person name="Suzuki K.-i.T."/>
            <person name="Hayashi T."/>
            <person name="Toyoda A."/>
            <person name="Oliveira C."/>
            <person name="Osipova E."/>
            <person name="Leigh N.D."/>
            <person name="Simon A."/>
            <person name="Yun M.H."/>
        </authorList>
    </citation>
    <scope>NUCLEOTIDE SEQUENCE</scope>
    <source>
        <strain evidence="2">20211129_DDA</strain>
        <tissue evidence="2">Liver</tissue>
    </source>
</reference>
<comment type="caution">
    <text evidence="2">The sequence shown here is derived from an EMBL/GenBank/DDBJ whole genome shotgun (WGS) entry which is preliminary data.</text>
</comment>
<dbReference type="Proteomes" id="UP001066276">
    <property type="component" value="Chromosome 4_2"/>
</dbReference>
<sequence length="158" mass="16573">MGQDVCGGCLSSVVLFADEFGPSGPQDHGPQSLEAPKMAASDCAIVRLDHFSGLCFGPAAVLDLNWSRVWDKTSGHTAGVRWVPERGKGAARAGALQRSTRLSRAVCGRTRPALRAPGSPPRANGQSRRARRGCGGELLPPWQRRGPSGGSGSPSMQL</sequence>